<evidence type="ECO:0000313" key="3">
    <source>
        <dbReference type="Proteomes" id="UP000467841"/>
    </source>
</evidence>
<dbReference type="InterPro" id="IPR036047">
    <property type="entry name" value="F-box-like_dom_sf"/>
</dbReference>
<name>A0A6D2KQ94_9BRAS</name>
<dbReference type="AlphaFoldDB" id="A0A6D2KQ94"/>
<dbReference type="OrthoDB" id="1867629at2759"/>
<dbReference type="InterPro" id="IPR017451">
    <property type="entry name" value="F-box-assoc_interact_dom"/>
</dbReference>
<dbReference type="PROSITE" id="PS50181">
    <property type="entry name" value="FBOX"/>
    <property type="match status" value="1"/>
</dbReference>
<organism evidence="2 3">
    <name type="scientific">Microthlaspi erraticum</name>
    <dbReference type="NCBI Taxonomy" id="1685480"/>
    <lineage>
        <taxon>Eukaryota</taxon>
        <taxon>Viridiplantae</taxon>
        <taxon>Streptophyta</taxon>
        <taxon>Embryophyta</taxon>
        <taxon>Tracheophyta</taxon>
        <taxon>Spermatophyta</taxon>
        <taxon>Magnoliopsida</taxon>
        <taxon>eudicotyledons</taxon>
        <taxon>Gunneridae</taxon>
        <taxon>Pentapetalae</taxon>
        <taxon>rosids</taxon>
        <taxon>malvids</taxon>
        <taxon>Brassicales</taxon>
        <taxon>Brassicaceae</taxon>
        <taxon>Coluteocarpeae</taxon>
        <taxon>Microthlaspi</taxon>
    </lineage>
</organism>
<dbReference type="Pfam" id="PF00646">
    <property type="entry name" value="F-box"/>
    <property type="match status" value="1"/>
</dbReference>
<dbReference type="InterPro" id="IPR006527">
    <property type="entry name" value="F-box-assoc_dom_typ1"/>
</dbReference>
<evidence type="ECO:0000259" key="1">
    <source>
        <dbReference type="PROSITE" id="PS50181"/>
    </source>
</evidence>
<protein>
    <recommendedName>
        <fullName evidence="1">F-box domain-containing protein</fullName>
    </recommendedName>
</protein>
<accession>A0A6D2KQ94</accession>
<reference evidence="2" key="1">
    <citation type="submission" date="2020-01" db="EMBL/GenBank/DDBJ databases">
        <authorList>
            <person name="Mishra B."/>
        </authorList>
    </citation>
    <scope>NUCLEOTIDE SEQUENCE [LARGE SCALE GENOMIC DNA]</scope>
</reference>
<dbReference type="InterPro" id="IPR001810">
    <property type="entry name" value="F-box_dom"/>
</dbReference>
<dbReference type="PANTHER" id="PTHR31672:SF13">
    <property type="entry name" value="F-BOX PROTEIN CPR30-LIKE"/>
    <property type="match status" value="1"/>
</dbReference>
<evidence type="ECO:0000313" key="2">
    <source>
        <dbReference type="EMBL" id="CAA7051254.1"/>
    </source>
</evidence>
<dbReference type="EMBL" id="CACVBM020001473">
    <property type="protein sequence ID" value="CAA7051254.1"/>
    <property type="molecule type" value="Genomic_DNA"/>
</dbReference>
<keyword evidence="3" id="KW-1185">Reference proteome</keyword>
<feature type="domain" description="F-box" evidence="1">
    <location>
        <begin position="1"/>
        <end position="46"/>
    </location>
</feature>
<sequence>MKFTYLPWEMETEILLRVPATSLKQLGFTCKRWYALSKDPSFIKKRLGVKAATQMVLKKYNSVYSFSIDLHGIHNRYDQFIKFTGKLESLKDPEGVEISEIFQCEGLLLCTTKDKGLVVWNPCTGQTMWMKSSRRHETFFLGYKNNNEYSFDSYKIMSISFNFGGRKDPVRKLETYEFNSDSWRVLGDFTHDRYIISLGVSLKGDTYWLNLSLDEEDPDLVTSILVYDFTSEIFGRLRLPFRADRYDYNQESSFLSVVREEKLAVLRHRGRSLEMKIWVTNTITDEAKCDLSWSVFLVVDLGKLMIDDMKEVRGFLVDEENKRVMCCFLDEDTRTIIYIFGEDMHKQVYREIFREIYREVKQRRHYLVPYDSPLLFSYVPSLVRIPARQSNPGGKRKR</sequence>
<dbReference type="PANTHER" id="PTHR31672">
    <property type="entry name" value="BNACNNG10540D PROTEIN"/>
    <property type="match status" value="1"/>
</dbReference>
<dbReference type="Proteomes" id="UP000467841">
    <property type="component" value="Unassembled WGS sequence"/>
</dbReference>
<dbReference type="Pfam" id="PF07734">
    <property type="entry name" value="FBA_1"/>
    <property type="match status" value="1"/>
</dbReference>
<gene>
    <name evidence="2" type="ORF">MERR_LOCUS38489</name>
</gene>
<dbReference type="InterPro" id="IPR050796">
    <property type="entry name" value="SCF_F-box_component"/>
</dbReference>
<comment type="caution">
    <text evidence="2">The sequence shown here is derived from an EMBL/GenBank/DDBJ whole genome shotgun (WGS) entry which is preliminary data.</text>
</comment>
<dbReference type="Gene3D" id="1.20.1280.50">
    <property type="match status" value="1"/>
</dbReference>
<dbReference type="SUPFAM" id="SSF81383">
    <property type="entry name" value="F-box domain"/>
    <property type="match status" value="1"/>
</dbReference>
<dbReference type="SMART" id="SM00256">
    <property type="entry name" value="FBOX"/>
    <property type="match status" value="1"/>
</dbReference>
<proteinExistence type="predicted"/>
<dbReference type="NCBIfam" id="TIGR01640">
    <property type="entry name" value="F_box_assoc_1"/>
    <property type="match status" value="1"/>
</dbReference>